<dbReference type="SUPFAM" id="SSF50494">
    <property type="entry name" value="Trypsin-like serine proteases"/>
    <property type="match status" value="1"/>
</dbReference>
<name>A0AAE1GA89_PETCI</name>
<evidence type="ECO:0000313" key="3">
    <source>
        <dbReference type="Proteomes" id="UP001286313"/>
    </source>
</evidence>
<gene>
    <name evidence="2" type="ORF">Pcinc_009850</name>
</gene>
<proteinExistence type="predicted"/>
<sequence length="169" mass="19125">MRKHQEQGRMEGIAWEFQLYTVTVTKSSYTKNPEPDNLTGELDAKIEELLPRDCGKPIDSSNHFLTSLAKVRGGTTPSMFDKPWAATLRSRSLLTGDFFVLACGATVLSEDFLLTSGLLLPLTQGSRRLLGEGWVTTTSTSDHHQRKPEIMGKDNTSNIRRCRWQRRRQ</sequence>
<dbReference type="InterPro" id="IPR009003">
    <property type="entry name" value="Peptidase_S1_PA"/>
</dbReference>
<dbReference type="EMBL" id="JAWQEG010000742">
    <property type="protein sequence ID" value="KAK3885978.1"/>
    <property type="molecule type" value="Genomic_DNA"/>
</dbReference>
<evidence type="ECO:0000313" key="2">
    <source>
        <dbReference type="EMBL" id="KAK3885978.1"/>
    </source>
</evidence>
<accession>A0AAE1GA89</accession>
<protein>
    <submittedName>
        <fullName evidence="2">Uncharacterized protein</fullName>
    </submittedName>
</protein>
<feature type="region of interest" description="Disordered" evidence="1">
    <location>
        <begin position="138"/>
        <end position="157"/>
    </location>
</feature>
<keyword evidence="3" id="KW-1185">Reference proteome</keyword>
<dbReference type="Proteomes" id="UP001286313">
    <property type="component" value="Unassembled WGS sequence"/>
</dbReference>
<evidence type="ECO:0000256" key="1">
    <source>
        <dbReference type="SAM" id="MobiDB-lite"/>
    </source>
</evidence>
<organism evidence="2 3">
    <name type="scientific">Petrolisthes cinctipes</name>
    <name type="common">Flat porcelain crab</name>
    <dbReference type="NCBI Taxonomy" id="88211"/>
    <lineage>
        <taxon>Eukaryota</taxon>
        <taxon>Metazoa</taxon>
        <taxon>Ecdysozoa</taxon>
        <taxon>Arthropoda</taxon>
        <taxon>Crustacea</taxon>
        <taxon>Multicrustacea</taxon>
        <taxon>Malacostraca</taxon>
        <taxon>Eumalacostraca</taxon>
        <taxon>Eucarida</taxon>
        <taxon>Decapoda</taxon>
        <taxon>Pleocyemata</taxon>
        <taxon>Anomura</taxon>
        <taxon>Galatheoidea</taxon>
        <taxon>Porcellanidae</taxon>
        <taxon>Petrolisthes</taxon>
    </lineage>
</organism>
<feature type="compositionally biased region" description="Basic and acidic residues" evidence="1">
    <location>
        <begin position="141"/>
        <end position="152"/>
    </location>
</feature>
<reference evidence="2" key="1">
    <citation type="submission" date="2023-10" db="EMBL/GenBank/DDBJ databases">
        <title>Genome assemblies of two species of porcelain crab, Petrolisthes cinctipes and Petrolisthes manimaculis (Anomura: Porcellanidae).</title>
        <authorList>
            <person name="Angst P."/>
        </authorList>
    </citation>
    <scope>NUCLEOTIDE SEQUENCE</scope>
    <source>
        <strain evidence="2">PB745_01</strain>
        <tissue evidence="2">Gill</tissue>
    </source>
</reference>
<dbReference type="AlphaFoldDB" id="A0AAE1GA89"/>
<comment type="caution">
    <text evidence="2">The sequence shown here is derived from an EMBL/GenBank/DDBJ whole genome shotgun (WGS) entry which is preliminary data.</text>
</comment>